<dbReference type="STRING" id="1224947.SAMN05216480_101546"/>
<dbReference type="SUPFAM" id="SSF51161">
    <property type="entry name" value="Trimeric LpxA-like enzymes"/>
    <property type="match status" value="1"/>
</dbReference>
<dbReference type="InterPro" id="IPR001451">
    <property type="entry name" value="Hexapep"/>
</dbReference>
<dbReference type="CDD" id="cd03349">
    <property type="entry name" value="LbH_XAT"/>
    <property type="match status" value="1"/>
</dbReference>
<protein>
    <submittedName>
        <fullName evidence="5">Transferase hexapeptide (Six repeat-containing protein)</fullName>
    </submittedName>
</protein>
<keyword evidence="3" id="KW-0677">Repeat</keyword>
<dbReference type="Pfam" id="PF00132">
    <property type="entry name" value="Hexapep"/>
    <property type="match status" value="1"/>
</dbReference>
<dbReference type="PROSITE" id="PS00101">
    <property type="entry name" value="HEXAPEP_TRANSFERASES"/>
    <property type="match status" value="1"/>
</dbReference>
<keyword evidence="4" id="KW-0012">Acyltransferase</keyword>
<reference evidence="5 6" key="1">
    <citation type="submission" date="2016-10" db="EMBL/GenBank/DDBJ databases">
        <authorList>
            <person name="de Groot N.N."/>
        </authorList>
    </citation>
    <scope>NUCLEOTIDE SEQUENCE [LARGE SCALE GENOMIC DNA]</scope>
    <source>
        <strain evidence="5 6">CGMCC 1.12333</strain>
    </source>
</reference>
<proteinExistence type="inferred from homology"/>
<keyword evidence="6" id="KW-1185">Reference proteome</keyword>
<dbReference type="AlphaFoldDB" id="A0A1I7F214"/>
<dbReference type="Proteomes" id="UP000199138">
    <property type="component" value="Unassembled WGS sequence"/>
</dbReference>
<evidence type="ECO:0000256" key="4">
    <source>
        <dbReference type="ARBA" id="ARBA00023315"/>
    </source>
</evidence>
<dbReference type="InterPro" id="IPR018357">
    <property type="entry name" value="Hexapep_transf_CS"/>
</dbReference>
<organism evidence="5 6">
    <name type="scientific">Pustulibacterium marinum</name>
    <dbReference type="NCBI Taxonomy" id="1224947"/>
    <lineage>
        <taxon>Bacteria</taxon>
        <taxon>Pseudomonadati</taxon>
        <taxon>Bacteroidota</taxon>
        <taxon>Flavobacteriia</taxon>
        <taxon>Flavobacteriales</taxon>
        <taxon>Flavobacteriaceae</taxon>
        <taxon>Pustulibacterium</taxon>
    </lineage>
</organism>
<evidence type="ECO:0000256" key="3">
    <source>
        <dbReference type="ARBA" id="ARBA00022737"/>
    </source>
</evidence>
<dbReference type="PANTHER" id="PTHR43300:SF11">
    <property type="entry name" value="ACETYLTRANSFERASE RV3034C-RELATED"/>
    <property type="match status" value="1"/>
</dbReference>
<dbReference type="Gene3D" id="2.160.10.10">
    <property type="entry name" value="Hexapeptide repeat proteins"/>
    <property type="match status" value="1"/>
</dbReference>
<sequence>MYVPLGFLKRFKDSINKGARDVENRKRFPQAIIDEGSTFTHDTYIGEGSHVFQNSVVNHSRIGDYTYVGKGALIQNAMIGNFCSIAHEVNIGLGQHPIDLFSTSPIFYRKRNPLKIKIVEKDIDFDEYKPITIGNDVWLGARVTVMDGVTVGNGAIVAAGAVVTKNVPPYAIVGGVPAKIIKYRFADDKIAKLQASEWWNANPKDIALKMATFSNT</sequence>
<dbReference type="InterPro" id="IPR050179">
    <property type="entry name" value="Trans_hexapeptide_repeat"/>
</dbReference>
<comment type="similarity">
    <text evidence="1">Belongs to the transferase hexapeptide repeat family.</text>
</comment>
<evidence type="ECO:0000256" key="2">
    <source>
        <dbReference type="ARBA" id="ARBA00022679"/>
    </source>
</evidence>
<keyword evidence="2 5" id="KW-0808">Transferase</keyword>
<dbReference type="InterPro" id="IPR011004">
    <property type="entry name" value="Trimer_LpxA-like_sf"/>
</dbReference>
<evidence type="ECO:0000256" key="1">
    <source>
        <dbReference type="ARBA" id="ARBA00007274"/>
    </source>
</evidence>
<name>A0A1I7F214_9FLAO</name>
<evidence type="ECO:0000313" key="5">
    <source>
        <dbReference type="EMBL" id="SFU30150.1"/>
    </source>
</evidence>
<gene>
    <name evidence="5" type="ORF">SAMN05216480_101546</name>
</gene>
<dbReference type="EMBL" id="FPBK01000001">
    <property type="protein sequence ID" value="SFU30150.1"/>
    <property type="molecule type" value="Genomic_DNA"/>
</dbReference>
<evidence type="ECO:0000313" key="6">
    <source>
        <dbReference type="Proteomes" id="UP000199138"/>
    </source>
</evidence>
<dbReference type="GO" id="GO:0016746">
    <property type="term" value="F:acyltransferase activity"/>
    <property type="evidence" value="ECO:0007669"/>
    <property type="project" value="UniProtKB-KW"/>
</dbReference>
<dbReference type="PANTHER" id="PTHR43300">
    <property type="entry name" value="ACETYLTRANSFERASE"/>
    <property type="match status" value="1"/>
</dbReference>
<accession>A0A1I7F214</accession>